<dbReference type="PANTHER" id="PTHR10285">
    <property type="entry name" value="URIDINE KINASE"/>
    <property type="match status" value="1"/>
</dbReference>
<evidence type="ECO:0000313" key="3">
    <source>
        <dbReference type="Proteomes" id="UP001432000"/>
    </source>
</evidence>
<feature type="domain" description="Phosphoribulokinase/uridine kinase" evidence="1">
    <location>
        <begin position="28"/>
        <end position="176"/>
    </location>
</feature>
<dbReference type="Pfam" id="PF00485">
    <property type="entry name" value="PRK"/>
    <property type="match status" value="1"/>
</dbReference>
<organism evidence="2 3">
    <name type="scientific">Rhodococcus sovatensis</name>
    <dbReference type="NCBI Taxonomy" id="1805840"/>
    <lineage>
        <taxon>Bacteria</taxon>
        <taxon>Bacillati</taxon>
        <taxon>Actinomycetota</taxon>
        <taxon>Actinomycetes</taxon>
        <taxon>Mycobacteriales</taxon>
        <taxon>Nocardiaceae</taxon>
        <taxon>Rhodococcus</taxon>
    </lineage>
</organism>
<dbReference type="InterPro" id="IPR027417">
    <property type="entry name" value="P-loop_NTPase"/>
</dbReference>
<dbReference type="InterPro" id="IPR006083">
    <property type="entry name" value="PRK/URK"/>
</dbReference>
<dbReference type="Gene3D" id="3.40.50.300">
    <property type="entry name" value="P-loop containing nucleotide triphosphate hydrolases"/>
    <property type="match status" value="1"/>
</dbReference>
<evidence type="ECO:0000259" key="1">
    <source>
        <dbReference type="Pfam" id="PF00485"/>
    </source>
</evidence>
<dbReference type="SUPFAM" id="SSF52540">
    <property type="entry name" value="P-loop containing nucleoside triphosphate hydrolases"/>
    <property type="match status" value="1"/>
</dbReference>
<accession>A0ABZ2PJ04</accession>
<proteinExistence type="predicted"/>
<dbReference type="RefSeq" id="WP_338887876.1">
    <property type="nucleotide sequence ID" value="NZ_CP147846.1"/>
</dbReference>
<name>A0ABZ2PJ04_9NOCA</name>
<protein>
    <recommendedName>
        <fullName evidence="1">Phosphoribulokinase/uridine kinase domain-containing protein</fullName>
    </recommendedName>
</protein>
<gene>
    <name evidence="2" type="ORF">WDS16_22585</name>
</gene>
<sequence length="228" mass="25269">MTNEGRAQALMLVAQYVHARRLDHPVRVAVDGVTASGKTTLADELSNELTKLGRSVHRLSMDGFHHPRARRYKQGRHSALGYYEDAYDFSSLAQHVLIPLGPGGDFHYRRAIIDLATDTPVDEPALQLQQSAVLVVDGTFLQKSEIVDLWDTTIFVHTSFDVARRRGVARDAAALGGITQADHAFKVRYHAASQLYLDEASPAERASLVFDNDDLDQPSVRMVHPESP</sequence>
<keyword evidence="3" id="KW-1185">Reference proteome</keyword>
<evidence type="ECO:0000313" key="2">
    <source>
        <dbReference type="EMBL" id="WXG67972.1"/>
    </source>
</evidence>
<dbReference type="EMBL" id="CP147846">
    <property type="protein sequence ID" value="WXG67972.1"/>
    <property type="molecule type" value="Genomic_DNA"/>
</dbReference>
<dbReference type="Proteomes" id="UP001432000">
    <property type="component" value="Chromosome"/>
</dbReference>
<reference evidence="2 3" key="1">
    <citation type="submission" date="2024-03" db="EMBL/GenBank/DDBJ databases">
        <title>Natural products discovery in diverse microorganisms through a two-stage MS feature dereplication strategy.</title>
        <authorList>
            <person name="Zhang R."/>
        </authorList>
    </citation>
    <scope>NUCLEOTIDE SEQUENCE [LARGE SCALE GENOMIC DNA]</scope>
    <source>
        <strain evidence="2 3">18930</strain>
    </source>
</reference>